<feature type="transmembrane region" description="Helical" evidence="7">
    <location>
        <begin position="115"/>
        <end position="139"/>
    </location>
</feature>
<evidence type="ECO:0000313" key="10">
    <source>
        <dbReference type="Proteomes" id="UP000244446"/>
    </source>
</evidence>
<dbReference type="Pfam" id="PF19300">
    <property type="entry name" value="BPD_transp_1_N"/>
    <property type="match status" value="1"/>
</dbReference>
<name>A0A2T7GBV0_9RHOB</name>
<dbReference type="SUPFAM" id="SSF161098">
    <property type="entry name" value="MetI-like"/>
    <property type="match status" value="1"/>
</dbReference>
<dbReference type="Proteomes" id="UP000244446">
    <property type="component" value="Unassembled WGS sequence"/>
</dbReference>
<comment type="subcellular location">
    <subcellularLocation>
        <location evidence="1 7">Cell membrane</location>
        <topology evidence="1 7">Multi-pass membrane protein</topology>
    </subcellularLocation>
</comment>
<dbReference type="RefSeq" id="WP_108690632.1">
    <property type="nucleotide sequence ID" value="NZ_QCYH01000001.1"/>
</dbReference>
<dbReference type="PANTHER" id="PTHR43163:SF6">
    <property type="entry name" value="DIPEPTIDE TRANSPORT SYSTEM PERMEASE PROTEIN DPPB-RELATED"/>
    <property type="match status" value="1"/>
</dbReference>
<dbReference type="Pfam" id="PF00528">
    <property type="entry name" value="BPD_transp_1"/>
    <property type="match status" value="1"/>
</dbReference>
<feature type="transmembrane region" description="Helical" evidence="7">
    <location>
        <begin position="306"/>
        <end position="325"/>
    </location>
</feature>
<dbReference type="PROSITE" id="PS50928">
    <property type="entry name" value="ABC_TM1"/>
    <property type="match status" value="1"/>
</dbReference>
<dbReference type="InterPro" id="IPR000515">
    <property type="entry name" value="MetI-like"/>
</dbReference>
<accession>A0A2T7GBV0</accession>
<dbReference type="GO" id="GO:0005886">
    <property type="term" value="C:plasma membrane"/>
    <property type="evidence" value="ECO:0007669"/>
    <property type="project" value="UniProtKB-SubCell"/>
</dbReference>
<dbReference type="EMBL" id="QCYH01000001">
    <property type="protein sequence ID" value="PVA11886.1"/>
    <property type="molecule type" value="Genomic_DNA"/>
</dbReference>
<evidence type="ECO:0000256" key="4">
    <source>
        <dbReference type="ARBA" id="ARBA00022692"/>
    </source>
</evidence>
<evidence type="ECO:0000313" key="9">
    <source>
        <dbReference type="EMBL" id="PVA11886.1"/>
    </source>
</evidence>
<dbReference type="Gene3D" id="1.10.3720.10">
    <property type="entry name" value="MetI-like"/>
    <property type="match status" value="1"/>
</dbReference>
<evidence type="ECO:0000256" key="7">
    <source>
        <dbReference type="RuleBase" id="RU363032"/>
    </source>
</evidence>
<keyword evidence="4 7" id="KW-0812">Transmembrane</keyword>
<dbReference type="AlphaFoldDB" id="A0A2T7GBV0"/>
<evidence type="ECO:0000256" key="1">
    <source>
        <dbReference type="ARBA" id="ARBA00004651"/>
    </source>
</evidence>
<evidence type="ECO:0000256" key="6">
    <source>
        <dbReference type="ARBA" id="ARBA00023136"/>
    </source>
</evidence>
<proteinExistence type="inferred from homology"/>
<evidence type="ECO:0000256" key="2">
    <source>
        <dbReference type="ARBA" id="ARBA00022448"/>
    </source>
</evidence>
<protein>
    <submittedName>
        <fullName evidence="9">ABC transporter substrate-binding protein</fullName>
    </submittedName>
</protein>
<dbReference type="InterPro" id="IPR035906">
    <property type="entry name" value="MetI-like_sf"/>
</dbReference>
<dbReference type="CDD" id="cd06261">
    <property type="entry name" value="TM_PBP2"/>
    <property type="match status" value="1"/>
</dbReference>
<organism evidence="9 10">
    <name type="scientific">Pelagivirga sediminicola</name>
    <dbReference type="NCBI Taxonomy" id="2170575"/>
    <lineage>
        <taxon>Bacteria</taxon>
        <taxon>Pseudomonadati</taxon>
        <taxon>Pseudomonadota</taxon>
        <taxon>Alphaproteobacteria</taxon>
        <taxon>Rhodobacterales</taxon>
        <taxon>Paracoccaceae</taxon>
        <taxon>Pelagivirga</taxon>
    </lineage>
</organism>
<dbReference type="GO" id="GO:0055085">
    <property type="term" value="P:transmembrane transport"/>
    <property type="evidence" value="ECO:0007669"/>
    <property type="project" value="InterPro"/>
</dbReference>
<comment type="similarity">
    <text evidence="7">Belongs to the binding-protein-dependent transport system permease family.</text>
</comment>
<keyword evidence="3" id="KW-1003">Cell membrane</keyword>
<feature type="transmembrane region" description="Helical" evidence="7">
    <location>
        <begin position="151"/>
        <end position="173"/>
    </location>
</feature>
<keyword evidence="2 7" id="KW-0813">Transport</keyword>
<evidence type="ECO:0000256" key="5">
    <source>
        <dbReference type="ARBA" id="ARBA00022989"/>
    </source>
</evidence>
<evidence type="ECO:0000259" key="8">
    <source>
        <dbReference type="PROSITE" id="PS50928"/>
    </source>
</evidence>
<keyword evidence="10" id="KW-1185">Reference proteome</keyword>
<sequence>MRPPFLRRLLMVVSTLLVVSGLVFLLLDLAPGDPMSQLPPSIPEDVRAEMRSALGLDQPAPERYARWLWQMLVVEPAIAADALLDTDLAAGAPRILSWQTRAPVMSLIAQRLPQTLVVVGLAYLLGTFGAIALSIGSAARRGRTLDRAGTGLAAMGHALPPFFTAAVLIYVFAIRLEWLPTTYDTTLAVTGWDSAAVQIRQMILPVAVLSLQTLAQTVRYSRAAMLDALAQDYILTARAKGLGARRVLLGHALRNSWVPVLTVAALGAPQVFAGAIVTEQIFGVNGIGQLLIQSLQAGDLPTVQTVTMLIAVLIVLANLGADVLIARIDPRTAHA</sequence>
<reference evidence="9 10" key="1">
    <citation type="submission" date="2018-04" db="EMBL/GenBank/DDBJ databases">
        <title>Pelagivirga bohaiensis gen. nov., sp. nov., a bacterium isolated from the Bohai Sea.</title>
        <authorList>
            <person name="Ji X."/>
        </authorList>
    </citation>
    <scope>NUCLEOTIDE SEQUENCE [LARGE SCALE GENOMIC DNA]</scope>
    <source>
        <strain evidence="9 10">BH-SD19</strain>
    </source>
</reference>
<comment type="caution">
    <text evidence="9">The sequence shown here is derived from an EMBL/GenBank/DDBJ whole genome shotgun (WGS) entry which is preliminary data.</text>
</comment>
<dbReference type="InterPro" id="IPR045621">
    <property type="entry name" value="BPD_transp_1_N"/>
</dbReference>
<keyword evidence="6 7" id="KW-0472">Membrane</keyword>
<evidence type="ECO:0000256" key="3">
    <source>
        <dbReference type="ARBA" id="ARBA00022475"/>
    </source>
</evidence>
<gene>
    <name evidence="9" type="ORF">DC366_02850</name>
</gene>
<keyword evidence="5 7" id="KW-1133">Transmembrane helix</keyword>
<dbReference type="PANTHER" id="PTHR43163">
    <property type="entry name" value="DIPEPTIDE TRANSPORT SYSTEM PERMEASE PROTEIN DPPB-RELATED"/>
    <property type="match status" value="1"/>
</dbReference>
<dbReference type="OrthoDB" id="9807402at2"/>
<feature type="domain" description="ABC transmembrane type-1" evidence="8">
    <location>
        <begin position="112"/>
        <end position="325"/>
    </location>
</feature>